<dbReference type="Pfam" id="PF13620">
    <property type="entry name" value="CarboxypepD_reg"/>
    <property type="match status" value="1"/>
</dbReference>
<dbReference type="InterPro" id="IPR013784">
    <property type="entry name" value="Carb-bd-like_fold"/>
</dbReference>
<organism evidence="3 4">
    <name type="scientific">Hymenobacter edaphi</name>
    <dbReference type="NCBI Taxonomy" id="2211146"/>
    <lineage>
        <taxon>Bacteria</taxon>
        <taxon>Pseudomonadati</taxon>
        <taxon>Bacteroidota</taxon>
        <taxon>Cytophagia</taxon>
        <taxon>Cytophagales</taxon>
        <taxon>Hymenobacteraceae</taxon>
        <taxon>Hymenobacter</taxon>
    </lineage>
</organism>
<keyword evidence="4" id="KW-1185">Reference proteome</keyword>
<evidence type="ECO:0008006" key="5">
    <source>
        <dbReference type="Google" id="ProtNLM"/>
    </source>
</evidence>
<dbReference type="AlphaFoldDB" id="A0A328BSW2"/>
<protein>
    <recommendedName>
        <fullName evidence="5">Carboxypeptidase regulatory-like domain-containing protein</fullName>
    </recommendedName>
</protein>
<feature type="region of interest" description="Disordered" evidence="1">
    <location>
        <begin position="1"/>
        <end position="26"/>
    </location>
</feature>
<name>A0A328BSW2_9BACT</name>
<proteinExistence type="predicted"/>
<dbReference type="Gene3D" id="2.60.40.1120">
    <property type="entry name" value="Carboxypeptidase-like, regulatory domain"/>
    <property type="match status" value="1"/>
</dbReference>
<sequence length="217" mass="22838">MTNTPAAANTLIAKPSTNHPTPPRQYRGCPPRPLIRSVSQPAFPTLSAAMKTFAPFRLFLSVLALASVALYAPAAAPEAPTRGQLTGTLRDGGSHEAIPQANVVLLRAADGAYVATAATRADGSFAFHHVPFGRYRLQPTVLGYEPMRPVVAVSARQPHLALGTVELMPYGAPLAGQLLGTPEPAPASRVAKVGNAGRFVLTSAHRQRLTASRPVQL</sequence>
<feature type="transmembrane region" description="Helical" evidence="2">
    <location>
        <begin position="56"/>
        <end position="74"/>
    </location>
</feature>
<accession>A0A328BSW2</accession>
<keyword evidence="2" id="KW-1133">Transmembrane helix</keyword>
<gene>
    <name evidence="3" type="ORF">DLM85_02130</name>
</gene>
<keyword evidence="2" id="KW-0812">Transmembrane</keyword>
<evidence type="ECO:0000256" key="1">
    <source>
        <dbReference type="SAM" id="MobiDB-lite"/>
    </source>
</evidence>
<dbReference type="GO" id="GO:0030246">
    <property type="term" value="F:carbohydrate binding"/>
    <property type="evidence" value="ECO:0007669"/>
    <property type="project" value="InterPro"/>
</dbReference>
<evidence type="ECO:0000313" key="3">
    <source>
        <dbReference type="EMBL" id="RAK69679.1"/>
    </source>
</evidence>
<dbReference type="Proteomes" id="UP000248553">
    <property type="component" value="Unassembled WGS sequence"/>
</dbReference>
<comment type="caution">
    <text evidence="3">The sequence shown here is derived from an EMBL/GenBank/DDBJ whole genome shotgun (WGS) entry which is preliminary data.</text>
</comment>
<evidence type="ECO:0000256" key="2">
    <source>
        <dbReference type="SAM" id="Phobius"/>
    </source>
</evidence>
<evidence type="ECO:0000313" key="4">
    <source>
        <dbReference type="Proteomes" id="UP000248553"/>
    </source>
</evidence>
<dbReference type="EMBL" id="QHKM01000001">
    <property type="protein sequence ID" value="RAK69679.1"/>
    <property type="molecule type" value="Genomic_DNA"/>
</dbReference>
<reference evidence="4" key="1">
    <citation type="submission" date="2018-05" db="EMBL/GenBank/DDBJ databases">
        <authorList>
            <person name="Nie L."/>
        </authorList>
    </citation>
    <scope>NUCLEOTIDE SEQUENCE [LARGE SCALE GENOMIC DNA]</scope>
    <source>
        <strain evidence="4">NL</strain>
    </source>
</reference>
<keyword evidence="2" id="KW-0472">Membrane</keyword>
<dbReference type="OrthoDB" id="881540at2"/>
<dbReference type="SUPFAM" id="SSF49452">
    <property type="entry name" value="Starch-binding domain-like"/>
    <property type="match status" value="1"/>
</dbReference>